<protein>
    <submittedName>
        <fullName evidence="1">Uncharacterized protein</fullName>
    </submittedName>
</protein>
<keyword evidence="2" id="KW-1185">Reference proteome</keyword>
<dbReference type="EnsemblPlants" id="PGSC0003DMT400091892">
    <property type="protein sequence ID" value="PGSC0003DMT400091892"/>
    <property type="gene ID" value="PGSC0003DMG400041463"/>
</dbReference>
<evidence type="ECO:0000313" key="1">
    <source>
        <dbReference type="EnsemblPlants" id="PGSC0003DMT400091892"/>
    </source>
</evidence>
<name>M1DNM3_SOLTU</name>
<dbReference type="Proteomes" id="UP000011115">
    <property type="component" value="Unassembled WGS sequence"/>
</dbReference>
<dbReference type="AlphaFoldDB" id="M1DNM3"/>
<accession>M1DNM3</accession>
<dbReference type="PaxDb" id="4113-PGSC0003DMT400091892"/>
<sequence>MWLEISWIYLSNATEFARFRVRMSELRPLVFGRRNARERKEEKQDSPRTIDFGCGFAKKLILQGMIVEPSDDLDATEVLDLYEELMMSLKASLRVKVIVAPHGQDV</sequence>
<organism evidence="1 2">
    <name type="scientific">Solanum tuberosum</name>
    <name type="common">Potato</name>
    <dbReference type="NCBI Taxonomy" id="4113"/>
    <lineage>
        <taxon>Eukaryota</taxon>
        <taxon>Viridiplantae</taxon>
        <taxon>Streptophyta</taxon>
        <taxon>Embryophyta</taxon>
        <taxon>Tracheophyta</taxon>
        <taxon>Spermatophyta</taxon>
        <taxon>Magnoliopsida</taxon>
        <taxon>eudicotyledons</taxon>
        <taxon>Gunneridae</taxon>
        <taxon>Pentapetalae</taxon>
        <taxon>asterids</taxon>
        <taxon>lamiids</taxon>
        <taxon>Solanales</taxon>
        <taxon>Solanaceae</taxon>
        <taxon>Solanoideae</taxon>
        <taxon>Solaneae</taxon>
        <taxon>Solanum</taxon>
    </lineage>
</organism>
<evidence type="ECO:0000313" key="2">
    <source>
        <dbReference type="Proteomes" id="UP000011115"/>
    </source>
</evidence>
<reference evidence="2" key="1">
    <citation type="journal article" date="2011" name="Nature">
        <title>Genome sequence and analysis of the tuber crop potato.</title>
        <authorList>
            <consortium name="The Potato Genome Sequencing Consortium"/>
        </authorList>
    </citation>
    <scope>NUCLEOTIDE SEQUENCE [LARGE SCALE GENOMIC DNA]</scope>
    <source>
        <strain evidence="2">cv. DM1-3 516 R44</strain>
    </source>
</reference>
<reference evidence="1" key="2">
    <citation type="submission" date="2015-06" db="UniProtKB">
        <authorList>
            <consortium name="EnsemblPlants"/>
        </authorList>
    </citation>
    <scope>IDENTIFICATION</scope>
    <source>
        <strain evidence="1">DM1-3 516 R44</strain>
    </source>
</reference>
<dbReference type="HOGENOM" id="CLU_2227969_0_0_1"/>
<dbReference type="Gramene" id="PGSC0003DMT400091892">
    <property type="protein sequence ID" value="PGSC0003DMT400091892"/>
    <property type="gene ID" value="PGSC0003DMG400041463"/>
</dbReference>
<proteinExistence type="predicted"/>
<dbReference type="InParanoid" id="M1DNM3"/>